<dbReference type="PRINTS" id="PR00080">
    <property type="entry name" value="SDRFAMILY"/>
</dbReference>
<evidence type="ECO:0000256" key="1">
    <source>
        <dbReference type="ARBA" id="ARBA00006484"/>
    </source>
</evidence>
<dbReference type="InterPro" id="IPR036291">
    <property type="entry name" value="NAD(P)-bd_dom_sf"/>
</dbReference>
<dbReference type="PANTHER" id="PTHR44196:SF2">
    <property type="entry name" value="SHORT-CHAIN DEHYDROGENASE-RELATED"/>
    <property type="match status" value="1"/>
</dbReference>
<evidence type="ECO:0000256" key="2">
    <source>
        <dbReference type="ARBA" id="ARBA00023002"/>
    </source>
</evidence>
<sequence length="254" mass="27381">MPTALVTGPTSGIGAAFARRLAAEGHDLVLVARNPDRLRDLATELADRHGVKTEVLRADLADPAQREAVEARLADEANPVDLLVNNAGFGTGRAFLDTSLEDLVSQHEVNVTSVLRLTHAALPGMRRRGRGAVVNVASVAAFYPGHSTYNAGKSYGVLLSEGLAASLKGTGVHVLALCPGLTRTEFHERADMDLSRTPELFWLRADRVVHECLADLRAGKAVSVPGQQYKVLVGLMRLLPRRVLVFVTSRLLNR</sequence>
<dbReference type="InterPro" id="IPR020904">
    <property type="entry name" value="Sc_DH/Rdtase_CS"/>
</dbReference>
<accession>A0ABS5AHI5</accession>
<comment type="similarity">
    <text evidence="1 3">Belongs to the short-chain dehydrogenases/reductases (SDR) family.</text>
</comment>
<dbReference type="Proteomes" id="UP001519363">
    <property type="component" value="Unassembled WGS sequence"/>
</dbReference>
<name>A0ABS5AHI5_9PSEU</name>
<feature type="domain" description="Ketoreductase" evidence="4">
    <location>
        <begin position="2"/>
        <end position="184"/>
    </location>
</feature>
<dbReference type="PRINTS" id="PR00081">
    <property type="entry name" value="GDHRDH"/>
</dbReference>
<dbReference type="PIRSF" id="PIRSF000126">
    <property type="entry name" value="11-beta-HSD1"/>
    <property type="match status" value="1"/>
</dbReference>
<dbReference type="CDD" id="cd05233">
    <property type="entry name" value="SDR_c"/>
    <property type="match status" value="1"/>
</dbReference>
<evidence type="ECO:0000313" key="6">
    <source>
        <dbReference type="Proteomes" id="UP001519363"/>
    </source>
</evidence>
<proteinExistence type="inferred from homology"/>
<dbReference type="Gene3D" id="3.40.50.720">
    <property type="entry name" value="NAD(P)-binding Rossmann-like Domain"/>
    <property type="match status" value="1"/>
</dbReference>
<dbReference type="EMBL" id="JAGIOO010000001">
    <property type="protein sequence ID" value="MBP2475757.1"/>
    <property type="molecule type" value="Genomic_DNA"/>
</dbReference>
<evidence type="ECO:0000256" key="3">
    <source>
        <dbReference type="RuleBase" id="RU000363"/>
    </source>
</evidence>
<gene>
    <name evidence="5" type="ORF">JOF53_004629</name>
</gene>
<organism evidence="5 6">
    <name type="scientific">Crossiella equi</name>
    <dbReference type="NCBI Taxonomy" id="130796"/>
    <lineage>
        <taxon>Bacteria</taxon>
        <taxon>Bacillati</taxon>
        <taxon>Actinomycetota</taxon>
        <taxon>Actinomycetes</taxon>
        <taxon>Pseudonocardiales</taxon>
        <taxon>Pseudonocardiaceae</taxon>
        <taxon>Crossiella</taxon>
    </lineage>
</organism>
<keyword evidence="6" id="KW-1185">Reference proteome</keyword>
<comment type="caution">
    <text evidence="5">The sequence shown here is derived from an EMBL/GenBank/DDBJ whole genome shotgun (WGS) entry which is preliminary data.</text>
</comment>
<dbReference type="InterPro" id="IPR057326">
    <property type="entry name" value="KR_dom"/>
</dbReference>
<reference evidence="5 6" key="1">
    <citation type="submission" date="2021-03" db="EMBL/GenBank/DDBJ databases">
        <title>Sequencing the genomes of 1000 actinobacteria strains.</title>
        <authorList>
            <person name="Klenk H.-P."/>
        </authorList>
    </citation>
    <scope>NUCLEOTIDE SEQUENCE [LARGE SCALE GENOMIC DNA]</scope>
    <source>
        <strain evidence="5 6">DSM 44580</strain>
    </source>
</reference>
<dbReference type="PROSITE" id="PS00061">
    <property type="entry name" value="ADH_SHORT"/>
    <property type="match status" value="1"/>
</dbReference>
<dbReference type="PANTHER" id="PTHR44196">
    <property type="entry name" value="DEHYDROGENASE/REDUCTASE SDR FAMILY MEMBER 7B"/>
    <property type="match status" value="1"/>
</dbReference>
<dbReference type="SUPFAM" id="SSF51735">
    <property type="entry name" value="NAD(P)-binding Rossmann-fold domains"/>
    <property type="match status" value="1"/>
</dbReference>
<evidence type="ECO:0000313" key="5">
    <source>
        <dbReference type="EMBL" id="MBP2475757.1"/>
    </source>
</evidence>
<evidence type="ECO:0000259" key="4">
    <source>
        <dbReference type="SMART" id="SM00822"/>
    </source>
</evidence>
<keyword evidence="2" id="KW-0560">Oxidoreductase</keyword>
<dbReference type="RefSeq" id="WP_209707234.1">
    <property type="nucleotide sequence ID" value="NZ_JAGIOO010000001.1"/>
</dbReference>
<dbReference type="SMART" id="SM00822">
    <property type="entry name" value="PKS_KR"/>
    <property type="match status" value="1"/>
</dbReference>
<dbReference type="InterPro" id="IPR002347">
    <property type="entry name" value="SDR_fam"/>
</dbReference>
<dbReference type="Pfam" id="PF00106">
    <property type="entry name" value="adh_short"/>
    <property type="match status" value="1"/>
</dbReference>
<protein>
    <submittedName>
        <fullName evidence="5">Short-subunit dehydrogenase</fullName>
    </submittedName>
</protein>